<keyword evidence="1" id="KW-0812">Transmembrane</keyword>
<dbReference type="Pfam" id="PF06912">
    <property type="entry name" value="DUF1275"/>
    <property type="match status" value="1"/>
</dbReference>
<reference evidence="3" key="2">
    <citation type="submission" date="2022-06" db="EMBL/GenBank/DDBJ databases">
        <title>Draft genome sequence of Burkholderia glumae strain GR20004 isolated from rice panicle showing bacterial panicle blight.</title>
        <authorList>
            <person name="Choi S.Y."/>
            <person name="Lee Y.H."/>
        </authorList>
    </citation>
    <scope>NUCLEOTIDE SEQUENCE</scope>
    <source>
        <strain evidence="3">GR20004</strain>
    </source>
</reference>
<dbReference type="PANTHER" id="PTHR37314:SF4">
    <property type="entry name" value="UPF0700 TRANSMEMBRANE PROTEIN YOAK"/>
    <property type="match status" value="1"/>
</dbReference>
<keyword evidence="1" id="KW-1133">Transmembrane helix</keyword>
<organism evidence="2 4">
    <name type="scientific">Burkholderia glumae</name>
    <name type="common">Pseudomonas glumae</name>
    <dbReference type="NCBI Taxonomy" id="337"/>
    <lineage>
        <taxon>Bacteria</taxon>
        <taxon>Pseudomonadati</taxon>
        <taxon>Pseudomonadota</taxon>
        <taxon>Betaproteobacteria</taxon>
        <taxon>Burkholderiales</taxon>
        <taxon>Burkholderiaceae</taxon>
        <taxon>Burkholderia</taxon>
    </lineage>
</organism>
<evidence type="ECO:0000256" key="1">
    <source>
        <dbReference type="SAM" id="Phobius"/>
    </source>
</evidence>
<dbReference type="AlphaFoldDB" id="A0AAP9Y2A0"/>
<keyword evidence="5" id="KW-1185">Reference proteome</keyword>
<name>A0AAP9Y2A0_BURGL</name>
<dbReference type="InterPro" id="IPR010699">
    <property type="entry name" value="DUF1275"/>
</dbReference>
<accession>A0AAP9Y2A0</accession>
<dbReference type="Proteomes" id="UP000594892">
    <property type="component" value="Chromosome 2"/>
</dbReference>
<reference evidence="2 4" key="1">
    <citation type="submission" date="2020-12" db="EMBL/GenBank/DDBJ databases">
        <title>FDA dAtabase for Regulatory Grade micrObial Sequences (FDA-ARGOS): Supporting development and validation of Infectious Disease Dx tests.</title>
        <authorList>
            <person name="Minogue T."/>
            <person name="Wolcott M."/>
            <person name="Wasieloski L."/>
            <person name="Aguilar W."/>
            <person name="Moore D."/>
            <person name="Jaissle J."/>
            <person name="Tallon L."/>
            <person name="Sadzewicz L."/>
            <person name="Zhao X."/>
            <person name="Boylan J."/>
            <person name="Ott S."/>
            <person name="Bowen H."/>
            <person name="Vavikolanu K."/>
            <person name="Mehta A."/>
            <person name="Aluvathingal J."/>
            <person name="Nadendla S."/>
            <person name="Yan Y."/>
            <person name="Sichtig H."/>
        </authorList>
    </citation>
    <scope>NUCLEOTIDE SEQUENCE [LARGE SCALE GENOMIC DNA]</scope>
    <source>
        <strain evidence="2 4">FDAARGOS_949</strain>
    </source>
</reference>
<dbReference type="EMBL" id="CP099587">
    <property type="protein sequence ID" value="USS47559.1"/>
    <property type="molecule type" value="Genomic_DNA"/>
</dbReference>
<keyword evidence="1" id="KW-0472">Membrane</keyword>
<feature type="transmembrane region" description="Helical" evidence="1">
    <location>
        <begin position="208"/>
        <end position="227"/>
    </location>
</feature>
<protein>
    <submittedName>
        <fullName evidence="2">DUF1275 domain-containing protein</fullName>
    </submittedName>
</protein>
<feature type="transmembrane region" description="Helical" evidence="1">
    <location>
        <begin position="128"/>
        <end position="148"/>
    </location>
</feature>
<evidence type="ECO:0000313" key="3">
    <source>
        <dbReference type="EMBL" id="USS47559.1"/>
    </source>
</evidence>
<evidence type="ECO:0000313" key="2">
    <source>
        <dbReference type="EMBL" id="QPQ93387.1"/>
    </source>
</evidence>
<feature type="transmembrane region" description="Helical" evidence="1">
    <location>
        <begin position="101"/>
        <end position="122"/>
    </location>
</feature>
<evidence type="ECO:0000313" key="4">
    <source>
        <dbReference type="Proteomes" id="UP000594892"/>
    </source>
</evidence>
<sequence length="263" mass="27096">MAPAQYFRSLAGRERSADGNRRLGLSLAFVAGAANAGGFVAVHQYTSHMSGIVSSIADDTALGDLSLALAGVASLLAFVCGAASTALLVNWGRRRGLHSQYASPLALEALLLVGFGVLGSQLADHRPFYAPLTVILLCFIMGLQNAMITKISNAEIRTTHVTGMVTDIGIELGKLCYPNRAPAGPAPDGGAPAPLAALPPVRANLPKLRVLGAMLAMFIGGGLAGALGFQHAGYAATLPLAALLMALAIVPFADDLRARLDRS</sequence>
<dbReference type="RefSeq" id="WP_015875875.1">
    <property type="nucleotide sequence ID" value="NZ_CP021074.1"/>
</dbReference>
<proteinExistence type="predicted"/>
<dbReference type="PANTHER" id="PTHR37314">
    <property type="entry name" value="SLR0142 PROTEIN"/>
    <property type="match status" value="1"/>
</dbReference>
<gene>
    <name evidence="2" type="ORF">I6H06_14115</name>
    <name evidence="3" type="ORF">NFI99_22325</name>
</gene>
<evidence type="ECO:0000313" key="5">
    <source>
        <dbReference type="Proteomes" id="UP001056386"/>
    </source>
</evidence>
<feature type="transmembrane region" description="Helical" evidence="1">
    <location>
        <begin position="233"/>
        <end position="253"/>
    </location>
</feature>
<feature type="transmembrane region" description="Helical" evidence="1">
    <location>
        <begin position="65"/>
        <end position="89"/>
    </location>
</feature>
<dbReference type="Proteomes" id="UP001056386">
    <property type="component" value="Chromosome 1"/>
</dbReference>
<feature type="transmembrane region" description="Helical" evidence="1">
    <location>
        <begin position="23"/>
        <end position="45"/>
    </location>
</feature>
<dbReference type="EMBL" id="CP065601">
    <property type="protein sequence ID" value="QPQ93387.1"/>
    <property type="molecule type" value="Genomic_DNA"/>
</dbReference>
<dbReference type="GeneID" id="45698138"/>